<dbReference type="EMBL" id="NKCI01000001">
    <property type="protein sequence ID" value="RSL73886.1"/>
    <property type="molecule type" value="Genomic_DNA"/>
</dbReference>
<organism evidence="1 2">
    <name type="scientific">Fusarium duplospermum</name>
    <dbReference type="NCBI Taxonomy" id="1325734"/>
    <lineage>
        <taxon>Eukaryota</taxon>
        <taxon>Fungi</taxon>
        <taxon>Dikarya</taxon>
        <taxon>Ascomycota</taxon>
        <taxon>Pezizomycotina</taxon>
        <taxon>Sordariomycetes</taxon>
        <taxon>Hypocreomycetidae</taxon>
        <taxon>Hypocreales</taxon>
        <taxon>Nectriaceae</taxon>
        <taxon>Fusarium</taxon>
        <taxon>Fusarium solani species complex</taxon>
    </lineage>
</organism>
<name>A0A428R8M0_9HYPO</name>
<dbReference type="Proteomes" id="UP000288168">
    <property type="component" value="Unassembled WGS sequence"/>
</dbReference>
<protein>
    <submittedName>
        <fullName evidence="1">Uncharacterized protein</fullName>
    </submittedName>
</protein>
<reference evidence="1 2" key="1">
    <citation type="submission" date="2017-06" db="EMBL/GenBank/DDBJ databases">
        <title>Comparative genomic analysis of Ambrosia Fusariam Clade fungi.</title>
        <authorList>
            <person name="Stajich J.E."/>
            <person name="Carrillo J."/>
            <person name="Kijimoto T."/>
            <person name="Eskalen A."/>
            <person name="O'Donnell K."/>
            <person name="Kasson M."/>
        </authorList>
    </citation>
    <scope>NUCLEOTIDE SEQUENCE [LARGE SCALE GENOMIC DNA]</scope>
    <source>
        <strain evidence="1 2">NRRL62584</strain>
    </source>
</reference>
<dbReference type="AlphaFoldDB" id="A0A428R8M0"/>
<sequence>MSIVIPPFDEIKAWVNRNDDPFLHQASFAHLKVSRHFLFDESVWSAIFPGLWRADSGYCVGSSLDAGIAFFGFRKLTLLHDDHPGLEFSYYYGWVETLKSWRLADGPGFKSWNTADIGEPEHLAVVFVIDPQMSAECALALIATVQWAADLGSQYKLRILTISSEDAPRALRRLLYHYNLGEPHTMSLSPPDGFASMRREVHHLVQVNQNDLVQAFQRESRGDLEKQGVISWQKLPQFDHGQDRNVIHVPAMDIFVKDRYYSVNSLAIMLEDEVATVFSGFIDQYRAHSTAWVDACYLRFVPPAFRSPFPLDHFDNLHLFLSSHREQLIYDAVSGQLTLVNLPICHEERLEQIAWAVRTRNIPSRICIYTEASSIDNFISSGSRHRRLKVCNEQVGGFIAAATREFAPWGVDTSSVLCCFFESSIDKMAHVSMLDRLHVQGILGNKESSIGLVGHHLDVFHKVLPVVGFDHRLALFVALPSSNAVVRQVKVQLAALLTAGIDQLFTFDADVSNEDLTQQCSGWTQPLASTGTMWLALGLWRGGALEYDNYRSRRVSEETKDGKLKFDDCGVSVNVATCHEIGHTITAICDAFMAHEIPMLPVNASRESRHLNVDECIELQKHLLQAYIFQLTRRVDGPAGSSLYDVTTRMRIDVNHGMPYWTRSTIDFKRFQETEYANFPSIFGIYHGMEREENSSTIRLSDWTWISTPVVAN</sequence>
<proteinExistence type="predicted"/>
<comment type="caution">
    <text evidence="1">The sequence shown here is derived from an EMBL/GenBank/DDBJ whole genome shotgun (WGS) entry which is preliminary data.</text>
</comment>
<accession>A0A428R8M0</accession>
<dbReference type="OrthoDB" id="5098606at2759"/>
<evidence type="ECO:0000313" key="2">
    <source>
        <dbReference type="Proteomes" id="UP000288168"/>
    </source>
</evidence>
<evidence type="ECO:0000313" key="1">
    <source>
        <dbReference type="EMBL" id="RSL73886.1"/>
    </source>
</evidence>
<gene>
    <name evidence="1" type="ORF">CEP54_000297</name>
</gene>
<keyword evidence="2" id="KW-1185">Reference proteome</keyword>